<keyword evidence="2" id="KW-0472">Membrane</keyword>
<comment type="caution">
    <text evidence="4">The sequence shown here is derived from an EMBL/GenBank/DDBJ whole genome shotgun (WGS) entry which is preliminary data.</text>
</comment>
<dbReference type="AlphaFoldDB" id="A0AAE3EB71"/>
<dbReference type="Proteomes" id="UP001198182">
    <property type="component" value="Unassembled WGS sequence"/>
</dbReference>
<evidence type="ECO:0000313" key="4">
    <source>
        <dbReference type="EMBL" id="MCC2231285.1"/>
    </source>
</evidence>
<name>A0AAE3EB71_9FIRM</name>
<dbReference type="SUPFAM" id="SSF49879">
    <property type="entry name" value="SMAD/FHA domain"/>
    <property type="match status" value="1"/>
</dbReference>
<organism evidence="4 5">
    <name type="scientific">Hominifimenecus microfluidus</name>
    <dbReference type="NCBI Taxonomy" id="2885348"/>
    <lineage>
        <taxon>Bacteria</taxon>
        <taxon>Bacillati</taxon>
        <taxon>Bacillota</taxon>
        <taxon>Clostridia</taxon>
        <taxon>Lachnospirales</taxon>
        <taxon>Lachnospiraceae</taxon>
        <taxon>Hominifimenecus</taxon>
    </lineage>
</organism>
<keyword evidence="2" id="KW-0812">Transmembrane</keyword>
<reference evidence="4" key="1">
    <citation type="submission" date="2021-10" db="EMBL/GenBank/DDBJ databases">
        <title>Anaerobic single-cell dispensing facilitates the cultivation of human gut bacteria.</title>
        <authorList>
            <person name="Afrizal A."/>
        </authorList>
    </citation>
    <scope>NUCLEOTIDE SEQUENCE</scope>
    <source>
        <strain evidence="4">CLA-AA-H215</strain>
    </source>
</reference>
<evidence type="ECO:0000259" key="3">
    <source>
        <dbReference type="PROSITE" id="PS50006"/>
    </source>
</evidence>
<dbReference type="Pfam" id="PF00498">
    <property type="entry name" value="FHA"/>
    <property type="match status" value="1"/>
</dbReference>
<evidence type="ECO:0000313" key="5">
    <source>
        <dbReference type="Proteomes" id="UP001198182"/>
    </source>
</evidence>
<dbReference type="PROSITE" id="PS50006">
    <property type="entry name" value="FHA_DOMAIN"/>
    <property type="match status" value="1"/>
</dbReference>
<feature type="transmembrane region" description="Helical" evidence="2">
    <location>
        <begin position="55"/>
        <end position="74"/>
    </location>
</feature>
<keyword evidence="2" id="KW-1133">Transmembrane helix</keyword>
<dbReference type="InterPro" id="IPR008984">
    <property type="entry name" value="SMAD_FHA_dom_sf"/>
</dbReference>
<feature type="transmembrane region" description="Helical" evidence="2">
    <location>
        <begin position="86"/>
        <end position="107"/>
    </location>
</feature>
<proteinExistence type="predicted"/>
<protein>
    <submittedName>
        <fullName evidence="4">FHA domain-containing protein</fullName>
    </submittedName>
</protein>
<feature type="transmembrane region" description="Helical" evidence="2">
    <location>
        <begin position="6"/>
        <end position="22"/>
    </location>
</feature>
<feature type="domain" description="FHA" evidence="3">
    <location>
        <begin position="217"/>
        <end position="262"/>
    </location>
</feature>
<sequence>MIVPFISFYGVSISGFTFFFKLSMMSRSVTDVVLFIAALVIGIILSLILRGKSALAGNVVMVLISSEIFTYLMINLIAYGLESFGSYVVFFMLAVMICVNAYCWHVAFTSGSMAEAKVNAQETAAAMSRMMKQGAEKLQTAASKAAQGASQLKDSFEKNQQAGRDYRKEQNQPQSNSAENADFRNQNPQSVVRPLHLVCRSGEYAGAELELTPGLKISLGTDPTKCNLVFNSTEIRHLHCVIFCSENPGMVVVQDLSSNGTMCTANGSTFRLPRQQAWECPLPCRISFGKYPEVFEITMR</sequence>
<dbReference type="Gene3D" id="2.60.200.20">
    <property type="match status" value="1"/>
</dbReference>
<feature type="region of interest" description="Disordered" evidence="1">
    <location>
        <begin position="161"/>
        <end position="186"/>
    </location>
</feature>
<accession>A0AAE3EB71</accession>
<evidence type="ECO:0000256" key="2">
    <source>
        <dbReference type="SAM" id="Phobius"/>
    </source>
</evidence>
<dbReference type="CDD" id="cd00060">
    <property type="entry name" value="FHA"/>
    <property type="match status" value="1"/>
</dbReference>
<gene>
    <name evidence="4" type="ORF">LKD81_09810</name>
</gene>
<dbReference type="RefSeq" id="WP_308453805.1">
    <property type="nucleotide sequence ID" value="NZ_JAJEQR010000026.1"/>
</dbReference>
<evidence type="ECO:0000256" key="1">
    <source>
        <dbReference type="SAM" id="MobiDB-lite"/>
    </source>
</evidence>
<feature type="transmembrane region" description="Helical" evidence="2">
    <location>
        <begin position="29"/>
        <end position="49"/>
    </location>
</feature>
<keyword evidence="5" id="KW-1185">Reference proteome</keyword>
<dbReference type="EMBL" id="JAJEQR010000026">
    <property type="protein sequence ID" value="MCC2231285.1"/>
    <property type="molecule type" value="Genomic_DNA"/>
</dbReference>
<dbReference type="InterPro" id="IPR000253">
    <property type="entry name" value="FHA_dom"/>
</dbReference>
<feature type="compositionally biased region" description="Polar residues" evidence="1">
    <location>
        <begin position="171"/>
        <end position="186"/>
    </location>
</feature>